<evidence type="ECO:0000259" key="3">
    <source>
        <dbReference type="PROSITE" id="PS51464"/>
    </source>
</evidence>
<name>A0ABU7SLE1_9ACTN</name>
<dbReference type="CDD" id="cd05008">
    <property type="entry name" value="SIS_GlmS_GlmD_1"/>
    <property type="match status" value="1"/>
</dbReference>
<dbReference type="RefSeq" id="WP_331210798.1">
    <property type="nucleotide sequence ID" value="NZ_JAZGQL010000028.1"/>
</dbReference>
<dbReference type="InterPro" id="IPR050303">
    <property type="entry name" value="GatZ_KbaZ_carbometab"/>
</dbReference>
<reference evidence="4 5" key="1">
    <citation type="submission" date="2024-01" db="EMBL/GenBank/DDBJ databases">
        <title>Genome insights into Plantactinospora veratri sp. nov.</title>
        <authorList>
            <person name="Wang L."/>
        </authorList>
    </citation>
    <scope>NUCLEOTIDE SEQUENCE [LARGE SCALE GENOMIC DNA]</scope>
    <source>
        <strain evidence="4 5">NEAU-FHS4</strain>
    </source>
</reference>
<dbReference type="PANTHER" id="PTHR32502">
    <property type="entry name" value="N-ACETYLGALACTOSAMINE PERMEASE II COMPONENT-RELATED"/>
    <property type="match status" value="1"/>
</dbReference>
<comment type="caution">
    <text evidence="4">The sequence shown here is derived from an EMBL/GenBank/DDBJ whole genome shotgun (WGS) entry which is preliminary data.</text>
</comment>
<sequence length="417" mass="43883">MSILLGHDPEHLRRLGALDTSREITQQPAVWRQIGRLAAESGTATATFLKPLLERPELRIVLTGAGTSAYVGEVLAPSLRRRLGRRVEAVATTDIVADPLACFAEDVPTLLVSFARSGDSPESVTAPELATEVLTDCWHLVVTCNGQGKLARQHADRSTSQVLLLPEAANDRGFAMTSSFTGMVLAGLLALGGPDDPLVERLATTAEQLLGTRPAAAADLAARGYSRVVYLGSGALHGLARESALKVLELTAGRAVALAETALAFRHGPKSVLNDRTLVVSYESNDPYTSQYDRDMAAELLRVIPERNLVTVTGRGGRRAGDDGNTWLLPDVGDVDDAALALPAVICAQLIGLHFSLALGCTPDNPFPGGEVNRVVQGAIMYPLGGQPTAGPTTGPDHGRPGPDGGRAYAGSNATRR</sequence>
<proteinExistence type="predicted"/>
<feature type="region of interest" description="Disordered" evidence="2">
    <location>
        <begin position="384"/>
        <end position="417"/>
    </location>
</feature>
<keyword evidence="1" id="KW-0677">Repeat</keyword>
<evidence type="ECO:0000256" key="2">
    <source>
        <dbReference type="SAM" id="MobiDB-lite"/>
    </source>
</evidence>
<organism evidence="4 5">
    <name type="scientific">Plantactinospora veratri</name>
    <dbReference type="NCBI Taxonomy" id="1436122"/>
    <lineage>
        <taxon>Bacteria</taxon>
        <taxon>Bacillati</taxon>
        <taxon>Actinomycetota</taxon>
        <taxon>Actinomycetes</taxon>
        <taxon>Micromonosporales</taxon>
        <taxon>Micromonosporaceae</taxon>
        <taxon>Plantactinospora</taxon>
    </lineage>
</organism>
<dbReference type="Proteomes" id="UP001339911">
    <property type="component" value="Unassembled WGS sequence"/>
</dbReference>
<dbReference type="PROSITE" id="PS51464">
    <property type="entry name" value="SIS"/>
    <property type="match status" value="2"/>
</dbReference>
<feature type="domain" description="SIS" evidence="3">
    <location>
        <begin position="49"/>
        <end position="212"/>
    </location>
</feature>
<evidence type="ECO:0000313" key="4">
    <source>
        <dbReference type="EMBL" id="MEE6310774.1"/>
    </source>
</evidence>
<dbReference type="InterPro" id="IPR046348">
    <property type="entry name" value="SIS_dom_sf"/>
</dbReference>
<accession>A0ABU7SLE1</accession>
<dbReference type="InterPro" id="IPR001347">
    <property type="entry name" value="SIS_dom"/>
</dbReference>
<dbReference type="Gene3D" id="3.40.50.10490">
    <property type="entry name" value="Glucose-6-phosphate isomerase like protein, domain 1"/>
    <property type="match status" value="2"/>
</dbReference>
<protein>
    <submittedName>
        <fullName evidence="4">SIS domain-containing protein</fullName>
    </submittedName>
</protein>
<dbReference type="EMBL" id="JAZGQL010000028">
    <property type="protein sequence ID" value="MEE6310774.1"/>
    <property type="molecule type" value="Genomic_DNA"/>
</dbReference>
<gene>
    <name evidence="4" type="ORF">V1634_28430</name>
</gene>
<dbReference type="InterPro" id="IPR035466">
    <property type="entry name" value="GlmS/AgaS_SIS"/>
</dbReference>
<dbReference type="Pfam" id="PF01380">
    <property type="entry name" value="SIS"/>
    <property type="match status" value="1"/>
</dbReference>
<dbReference type="SUPFAM" id="SSF53697">
    <property type="entry name" value="SIS domain"/>
    <property type="match status" value="1"/>
</dbReference>
<keyword evidence="5" id="KW-1185">Reference proteome</keyword>
<dbReference type="PANTHER" id="PTHR32502:SF3">
    <property type="entry name" value="D-GALACTOSAMINE-6-PHOSPHATE DEAMINASE AGAS-RELATED"/>
    <property type="match status" value="1"/>
</dbReference>
<evidence type="ECO:0000256" key="1">
    <source>
        <dbReference type="ARBA" id="ARBA00022737"/>
    </source>
</evidence>
<feature type="domain" description="SIS" evidence="3">
    <location>
        <begin position="217"/>
        <end position="366"/>
    </location>
</feature>
<feature type="compositionally biased region" description="Low complexity" evidence="2">
    <location>
        <begin position="384"/>
        <end position="396"/>
    </location>
</feature>
<evidence type="ECO:0000313" key="5">
    <source>
        <dbReference type="Proteomes" id="UP001339911"/>
    </source>
</evidence>